<evidence type="ECO:0000313" key="9">
    <source>
        <dbReference type="EMBL" id="PRY24954.1"/>
    </source>
</evidence>
<keyword evidence="3" id="KW-0230">DNA invertase</keyword>
<evidence type="ECO:0000259" key="8">
    <source>
        <dbReference type="PROSITE" id="PS51736"/>
    </source>
</evidence>
<evidence type="ECO:0000256" key="5">
    <source>
        <dbReference type="ARBA" id="ARBA00023172"/>
    </source>
</evidence>
<dbReference type="PANTHER" id="PTHR30461:SF26">
    <property type="entry name" value="RESOLVASE HOMOLOG YNEB"/>
    <property type="match status" value="1"/>
</dbReference>
<comment type="caution">
    <text evidence="9">The sequence shown here is derived from an EMBL/GenBank/DDBJ whole genome shotgun (WGS) entry which is preliminary data.</text>
</comment>
<dbReference type="InterPro" id="IPR036162">
    <property type="entry name" value="Resolvase-like_N_sf"/>
</dbReference>
<dbReference type="PROSITE" id="PS00397">
    <property type="entry name" value="RECOMBINASES_1"/>
    <property type="match status" value="1"/>
</dbReference>
<dbReference type="PROSITE" id="PS00398">
    <property type="entry name" value="RECOMBINASES_2"/>
    <property type="match status" value="1"/>
</dbReference>
<dbReference type="GO" id="GO:0015074">
    <property type="term" value="P:DNA integration"/>
    <property type="evidence" value="ECO:0007669"/>
    <property type="project" value="UniProtKB-KW"/>
</dbReference>
<keyword evidence="5" id="KW-0233">DNA recombination</keyword>
<keyword evidence="4" id="KW-0238">DNA-binding</keyword>
<dbReference type="PANTHER" id="PTHR30461">
    <property type="entry name" value="DNA-INVERTASE FROM LAMBDOID PROPHAGE"/>
    <property type="match status" value="1"/>
</dbReference>
<dbReference type="Pfam" id="PF00239">
    <property type="entry name" value="Resolvase"/>
    <property type="match status" value="1"/>
</dbReference>
<dbReference type="EMBL" id="PVTD01000002">
    <property type="protein sequence ID" value="PRY24954.1"/>
    <property type="molecule type" value="Genomic_DNA"/>
</dbReference>
<dbReference type="InterPro" id="IPR050639">
    <property type="entry name" value="SSR_resolvase"/>
</dbReference>
<evidence type="ECO:0000256" key="1">
    <source>
        <dbReference type="ARBA" id="ARBA00009913"/>
    </source>
</evidence>
<keyword evidence="10" id="KW-1185">Reference proteome</keyword>
<dbReference type="Gene3D" id="1.10.10.60">
    <property type="entry name" value="Homeodomain-like"/>
    <property type="match status" value="1"/>
</dbReference>
<dbReference type="InterPro" id="IPR006119">
    <property type="entry name" value="Resolv_N"/>
</dbReference>
<dbReference type="CDD" id="cd03768">
    <property type="entry name" value="SR_ResInv"/>
    <property type="match status" value="1"/>
</dbReference>
<evidence type="ECO:0000256" key="6">
    <source>
        <dbReference type="PIRSR" id="PIRSR606118-50"/>
    </source>
</evidence>
<dbReference type="AlphaFoldDB" id="A0A2T0RUW5"/>
<reference evidence="9 10" key="1">
    <citation type="submission" date="2018-03" db="EMBL/GenBank/DDBJ databases">
        <title>Genomic Encyclopedia of Archaeal and Bacterial Type Strains, Phase II (KMG-II): from individual species to whole genera.</title>
        <authorList>
            <person name="Goeker M."/>
        </authorList>
    </citation>
    <scope>NUCLEOTIDE SEQUENCE [LARGE SCALE GENOMIC DNA]</scope>
    <source>
        <strain evidence="9 10">DSM 29328</strain>
    </source>
</reference>
<dbReference type="SMART" id="SM00857">
    <property type="entry name" value="Resolvase"/>
    <property type="match status" value="1"/>
</dbReference>
<dbReference type="Proteomes" id="UP000239480">
    <property type="component" value="Unassembled WGS sequence"/>
</dbReference>
<dbReference type="FunFam" id="3.40.50.1390:FF:000001">
    <property type="entry name" value="DNA recombinase"/>
    <property type="match status" value="1"/>
</dbReference>
<proteinExistence type="inferred from homology"/>
<dbReference type="Pfam" id="PF02796">
    <property type="entry name" value="HTH_7"/>
    <property type="match status" value="1"/>
</dbReference>
<dbReference type="GO" id="GO:0000150">
    <property type="term" value="F:DNA strand exchange activity"/>
    <property type="evidence" value="ECO:0007669"/>
    <property type="project" value="UniProtKB-KW"/>
</dbReference>
<feature type="active site" description="O-(5'-phospho-DNA)-serine intermediate" evidence="6 7">
    <location>
        <position position="19"/>
    </location>
</feature>
<dbReference type="InterPro" id="IPR006118">
    <property type="entry name" value="Recombinase_CS"/>
</dbReference>
<protein>
    <submittedName>
        <fullName evidence="9">DNA invertase Pin-like site-specific DNA recombinase</fullName>
    </submittedName>
</protein>
<accession>A0A2T0RUW5</accession>
<dbReference type="Gene3D" id="3.40.50.1390">
    <property type="entry name" value="Resolvase, N-terminal catalytic domain"/>
    <property type="match status" value="1"/>
</dbReference>
<dbReference type="SUPFAM" id="SSF46689">
    <property type="entry name" value="Homeodomain-like"/>
    <property type="match status" value="1"/>
</dbReference>
<name>A0A2T0RUW5_9RHOB</name>
<keyword evidence="2" id="KW-0229">DNA integration</keyword>
<evidence type="ECO:0000256" key="3">
    <source>
        <dbReference type="ARBA" id="ARBA00023100"/>
    </source>
</evidence>
<dbReference type="PROSITE" id="PS51736">
    <property type="entry name" value="RECOMBINASES_3"/>
    <property type="match status" value="1"/>
</dbReference>
<organism evidence="9 10">
    <name type="scientific">Aliiruegeria haliotis</name>
    <dbReference type="NCBI Taxonomy" id="1280846"/>
    <lineage>
        <taxon>Bacteria</taxon>
        <taxon>Pseudomonadati</taxon>
        <taxon>Pseudomonadota</taxon>
        <taxon>Alphaproteobacteria</taxon>
        <taxon>Rhodobacterales</taxon>
        <taxon>Roseobacteraceae</taxon>
        <taxon>Aliiruegeria</taxon>
    </lineage>
</organism>
<sequence>MRHLESLFMGELIGYARVSSKGQNLQSQIDALTDAGVQQEHLYCEKVSGTTRAGRTELEDLLSRGIRKGDTVVCVRLDRLARSTRDLLQIAETLEDKGVHLRCLEQPIDTTTPEGRLFFTMLAAFGQFETEIRKERQREGIEAAKARGPQSPFKGRPASIDAQKIALLHQQGMTPTEIAKELGIARSSVYRLFSKRGAAPKTTQYAR</sequence>
<dbReference type="InterPro" id="IPR009057">
    <property type="entry name" value="Homeodomain-like_sf"/>
</dbReference>
<dbReference type="GO" id="GO:0003677">
    <property type="term" value="F:DNA binding"/>
    <property type="evidence" value="ECO:0007669"/>
    <property type="project" value="UniProtKB-KW"/>
</dbReference>
<evidence type="ECO:0000313" key="10">
    <source>
        <dbReference type="Proteomes" id="UP000239480"/>
    </source>
</evidence>
<evidence type="ECO:0000256" key="4">
    <source>
        <dbReference type="ARBA" id="ARBA00023125"/>
    </source>
</evidence>
<comment type="similarity">
    <text evidence="1">Belongs to the site-specific recombinase resolvase family.</text>
</comment>
<dbReference type="InterPro" id="IPR006120">
    <property type="entry name" value="Resolvase_HTH_dom"/>
</dbReference>
<evidence type="ECO:0000256" key="2">
    <source>
        <dbReference type="ARBA" id="ARBA00022908"/>
    </source>
</evidence>
<evidence type="ECO:0000256" key="7">
    <source>
        <dbReference type="PROSITE-ProRule" id="PRU10137"/>
    </source>
</evidence>
<feature type="domain" description="Resolvase/invertase-type recombinase catalytic" evidence="8">
    <location>
        <begin position="11"/>
        <end position="148"/>
    </location>
</feature>
<gene>
    <name evidence="9" type="ORF">CLV78_102127</name>
</gene>
<dbReference type="SUPFAM" id="SSF53041">
    <property type="entry name" value="Resolvase-like"/>
    <property type="match status" value="1"/>
</dbReference>